<dbReference type="PIRSF" id="PIRSF026166">
    <property type="entry name" value="UCP026166"/>
    <property type="match status" value="1"/>
</dbReference>
<dbReference type="Gene3D" id="1.20.1530.20">
    <property type="match status" value="1"/>
</dbReference>
<evidence type="ECO:0000313" key="2">
    <source>
        <dbReference type="EMBL" id="MFA9191061.1"/>
    </source>
</evidence>
<feature type="transmembrane region" description="Helical" evidence="1">
    <location>
        <begin position="164"/>
        <end position="186"/>
    </location>
</feature>
<feature type="transmembrane region" description="Helical" evidence="1">
    <location>
        <begin position="67"/>
        <end position="90"/>
    </location>
</feature>
<evidence type="ECO:0000256" key="1">
    <source>
        <dbReference type="SAM" id="Phobius"/>
    </source>
</evidence>
<protein>
    <submittedName>
        <fullName evidence="2">Bile acid:sodium symporter family protein</fullName>
    </submittedName>
</protein>
<comment type="caution">
    <text evidence="2">The sequence shown here is derived from an EMBL/GenBank/DDBJ whole genome shotgun (WGS) entry which is preliminary data.</text>
</comment>
<keyword evidence="1" id="KW-0812">Transmembrane</keyword>
<feature type="transmembrane region" description="Helical" evidence="1">
    <location>
        <begin position="230"/>
        <end position="251"/>
    </location>
</feature>
<name>A0ABV4TAE8_9FLAO</name>
<keyword evidence="1" id="KW-0472">Membrane</keyword>
<feature type="transmembrane region" description="Helical" evidence="1">
    <location>
        <begin position="129"/>
        <end position="152"/>
    </location>
</feature>
<feature type="transmembrane region" description="Helical" evidence="1">
    <location>
        <begin position="37"/>
        <end position="55"/>
    </location>
</feature>
<keyword evidence="1" id="KW-1133">Transmembrane helix</keyword>
<accession>A0ABV4TAE8</accession>
<feature type="transmembrane region" description="Helical" evidence="1">
    <location>
        <begin position="291"/>
        <end position="313"/>
    </location>
</feature>
<feature type="transmembrane region" description="Helical" evidence="1">
    <location>
        <begin position="96"/>
        <end position="117"/>
    </location>
</feature>
<dbReference type="EMBL" id="JBCFQL010000006">
    <property type="protein sequence ID" value="MFA9191061.1"/>
    <property type="molecule type" value="Genomic_DNA"/>
</dbReference>
<dbReference type="PANTHER" id="PTHR18640">
    <property type="entry name" value="SOLUTE CARRIER FAMILY 10 MEMBER 7"/>
    <property type="match status" value="1"/>
</dbReference>
<dbReference type="RefSeq" id="WP_373406057.1">
    <property type="nucleotide sequence ID" value="NZ_JBCFQL010000006.1"/>
</dbReference>
<evidence type="ECO:0000313" key="3">
    <source>
        <dbReference type="Proteomes" id="UP001574169"/>
    </source>
</evidence>
<dbReference type="InterPro" id="IPR016833">
    <property type="entry name" value="Put_Na-Bile_cotransptr"/>
</dbReference>
<reference evidence="2 3" key="1">
    <citation type="submission" date="2024-04" db="EMBL/GenBank/DDBJ databases">
        <title>New Clade of Flavobacterium.</title>
        <authorList>
            <person name="Matos L."/>
            <person name="Proenca D.N."/>
            <person name="Fransisco R.M."/>
            <person name="Chung A.P."/>
            <person name="Maccario L."/>
            <person name="Sorensen S.J."/>
            <person name="Morais P.V."/>
        </authorList>
    </citation>
    <scope>NUCLEOTIDE SEQUENCE [LARGE SCALE GENOMIC DNA]</scope>
    <source>
        <strain evidence="2 3">FZUC8N2.13</strain>
    </source>
</reference>
<feature type="transmembrane region" description="Helical" evidence="1">
    <location>
        <begin position="7"/>
        <end position="25"/>
    </location>
</feature>
<gene>
    <name evidence="2" type="ORF">AAGV28_06720</name>
</gene>
<dbReference type="Pfam" id="PF13593">
    <property type="entry name" value="SBF_like"/>
    <property type="match status" value="1"/>
</dbReference>
<organism evidence="2 3">
    <name type="scientific">Flavobacterium zubiriense</name>
    <dbReference type="NCBI Taxonomy" id="3138075"/>
    <lineage>
        <taxon>Bacteria</taxon>
        <taxon>Pseudomonadati</taxon>
        <taxon>Bacteroidota</taxon>
        <taxon>Flavobacteriia</taxon>
        <taxon>Flavobacteriales</taxon>
        <taxon>Flavobacteriaceae</taxon>
        <taxon>Flavobacterium</taxon>
    </lineage>
</organism>
<sequence>MKFKIDKFILSIITVVLTAYFFPQFGGRSSPLPLEKMASVGVSLIFFFYGLKLSPEKIKTGLKNWRLHLLVQACTFLVFPIIILCFYPLIHSEYDKNIWLAFLFLAALPSTVSSSVVMVSMAKGNIPAAIFNASISGLIGIIVTPLWLGLFLNNTGTSYDLGEIYSKLIVEVVVPVIVGLLLHRYWGNLAQKYNSYLTLFDKSIILLIIYKSFASSFEDNVFSGIDTFDFTVIAVAVFGLFYVVYFLSGYISNQLGFSIEDKITAQFCGTKKSLVHGTVFAKILFPNPSTMGIILLPIMLFHAFQIFIISFIATKASNRKEENQVSYVGEK</sequence>
<dbReference type="InterPro" id="IPR038770">
    <property type="entry name" value="Na+/solute_symporter_sf"/>
</dbReference>
<dbReference type="PANTHER" id="PTHR18640:SF5">
    <property type="entry name" value="SODIUM_BILE ACID COTRANSPORTER 7"/>
    <property type="match status" value="1"/>
</dbReference>
<proteinExistence type="predicted"/>
<dbReference type="Proteomes" id="UP001574169">
    <property type="component" value="Unassembled WGS sequence"/>
</dbReference>
<keyword evidence="3" id="KW-1185">Reference proteome</keyword>